<dbReference type="OrthoDB" id="9804747at2"/>
<dbReference type="InterPro" id="IPR011006">
    <property type="entry name" value="CheY-like_superfamily"/>
</dbReference>
<keyword evidence="1" id="KW-0597">Phosphoprotein</keyword>
<dbReference type="Gene3D" id="1.10.3210.10">
    <property type="entry name" value="Hypothetical protein af1432"/>
    <property type="match status" value="1"/>
</dbReference>
<dbReference type="PANTHER" id="PTHR45228">
    <property type="entry name" value="CYCLIC DI-GMP PHOSPHODIESTERASE TM_0186-RELATED"/>
    <property type="match status" value="1"/>
</dbReference>
<dbReference type="InterPro" id="IPR037522">
    <property type="entry name" value="HD_GYP_dom"/>
</dbReference>
<dbReference type="SUPFAM" id="SSF109604">
    <property type="entry name" value="HD-domain/PDEase-like"/>
    <property type="match status" value="1"/>
</dbReference>
<protein>
    <submittedName>
        <fullName evidence="4">Cyclic di-GMP phosphodiesterase response regulator RpfG</fullName>
        <ecNumber evidence="4">3.1.4.52</ecNumber>
    </submittedName>
</protein>
<keyword evidence="4" id="KW-0378">Hydrolase</keyword>
<dbReference type="Pfam" id="PF00072">
    <property type="entry name" value="Response_reg"/>
    <property type="match status" value="1"/>
</dbReference>
<evidence type="ECO:0000259" key="3">
    <source>
        <dbReference type="PROSITE" id="PS51832"/>
    </source>
</evidence>
<evidence type="ECO:0000313" key="5">
    <source>
        <dbReference type="Proteomes" id="UP000317243"/>
    </source>
</evidence>
<dbReference type="CDD" id="cd17574">
    <property type="entry name" value="REC_OmpR"/>
    <property type="match status" value="1"/>
</dbReference>
<accession>A0A5C5W8A8</accession>
<dbReference type="GO" id="GO:0071111">
    <property type="term" value="F:cyclic-guanylate-specific phosphodiesterase activity"/>
    <property type="evidence" value="ECO:0007669"/>
    <property type="project" value="UniProtKB-EC"/>
</dbReference>
<dbReference type="InterPro" id="IPR003607">
    <property type="entry name" value="HD/PDEase_dom"/>
</dbReference>
<keyword evidence="5" id="KW-1185">Reference proteome</keyword>
<gene>
    <name evidence="4" type="primary">rpfG_2</name>
    <name evidence="4" type="ORF">KOR42_41260</name>
</gene>
<dbReference type="EC" id="3.1.4.52" evidence="4"/>
<dbReference type="SMART" id="SM00448">
    <property type="entry name" value="REC"/>
    <property type="match status" value="1"/>
</dbReference>
<dbReference type="InterPro" id="IPR052020">
    <property type="entry name" value="Cyclic_di-GMP/3'3'-cGAMP_PDE"/>
</dbReference>
<dbReference type="PROSITE" id="PS51832">
    <property type="entry name" value="HD_GYP"/>
    <property type="match status" value="1"/>
</dbReference>
<dbReference type="Proteomes" id="UP000317243">
    <property type="component" value="Unassembled WGS sequence"/>
</dbReference>
<dbReference type="Pfam" id="PF13487">
    <property type="entry name" value="HD_5"/>
    <property type="match status" value="1"/>
</dbReference>
<dbReference type="CDD" id="cd00077">
    <property type="entry name" value="HDc"/>
    <property type="match status" value="1"/>
</dbReference>
<organism evidence="4 5">
    <name type="scientific">Thalassoglobus neptunius</name>
    <dbReference type="NCBI Taxonomy" id="1938619"/>
    <lineage>
        <taxon>Bacteria</taxon>
        <taxon>Pseudomonadati</taxon>
        <taxon>Planctomycetota</taxon>
        <taxon>Planctomycetia</taxon>
        <taxon>Planctomycetales</taxon>
        <taxon>Planctomycetaceae</taxon>
        <taxon>Thalassoglobus</taxon>
    </lineage>
</organism>
<dbReference type="AlphaFoldDB" id="A0A5C5W8A8"/>
<dbReference type="SUPFAM" id="SSF52172">
    <property type="entry name" value="CheY-like"/>
    <property type="match status" value="1"/>
</dbReference>
<dbReference type="GO" id="GO:0000160">
    <property type="term" value="P:phosphorelay signal transduction system"/>
    <property type="evidence" value="ECO:0007669"/>
    <property type="project" value="InterPro"/>
</dbReference>
<evidence type="ECO:0000313" key="4">
    <source>
        <dbReference type="EMBL" id="TWT47128.1"/>
    </source>
</evidence>
<evidence type="ECO:0000256" key="1">
    <source>
        <dbReference type="PROSITE-ProRule" id="PRU00169"/>
    </source>
</evidence>
<dbReference type="InterPro" id="IPR001789">
    <property type="entry name" value="Sig_transdc_resp-reg_receiver"/>
</dbReference>
<reference evidence="4 5" key="1">
    <citation type="submission" date="2019-02" db="EMBL/GenBank/DDBJ databases">
        <title>Deep-cultivation of Planctomycetes and their phenomic and genomic characterization uncovers novel biology.</title>
        <authorList>
            <person name="Wiegand S."/>
            <person name="Jogler M."/>
            <person name="Boedeker C."/>
            <person name="Pinto D."/>
            <person name="Vollmers J."/>
            <person name="Rivas-Marin E."/>
            <person name="Kohn T."/>
            <person name="Peeters S.H."/>
            <person name="Heuer A."/>
            <person name="Rast P."/>
            <person name="Oberbeckmann S."/>
            <person name="Bunk B."/>
            <person name="Jeske O."/>
            <person name="Meyerdierks A."/>
            <person name="Storesund J.E."/>
            <person name="Kallscheuer N."/>
            <person name="Luecker S."/>
            <person name="Lage O.M."/>
            <person name="Pohl T."/>
            <person name="Merkel B.J."/>
            <person name="Hornburger P."/>
            <person name="Mueller R.-W."/>
            <person name="Bruemmer F."/>
            <person name="Labrenz M."/>
            <person name="Spormann A.M."/>
            <person name="Op Den Camp H."/>
            <person name="Overmann J."/>
            <person name="Amann R."/>
            <person name="Jetten M.S.M."/>
            <person name="Mascher T."/>
            <person name="Medema M.H."/>
            <person name="Devos D.P."/>
            <person name="Kaster A.-K."/>
            <person name="Ovreas L."/>
            <person name="Rohde M."/>
            <person name="Galperin M.Y."/>
            <person name="Jogler C."/>
        </authorList>
    </citation>
    <scope>NUCLEOTIDE SEQUENCE [LARGE SCALE GENOMIC DNA]</scope>
    <source>
        <strain evidence="4 5">KOR42</strain>
    </source>
</reference>
<proteinExistence type="predicted"/>
<feature type="modified residue" description="4-aspartylphosphate" evidence="1">
    <location>
        <position position="51"/>
    </location>
</feature>
<feature type="domain" description="Response regulatory" evidence="2">
    <location>
        <begin position="2"/>
        <end position="118"/>
    </location>
</feature>
<sequence length="337" mass="37970">MDILVADDDYSTTETLRNALEAFGYDVTVARDGTEAYQYLRTGQFRLFISDWEMPGMTGLELCREVRSRHIGGYIYLILLTSYSSMEDVVQGLEAGADDFITKPFNPSELLVRVRAGERILGLESRELTIFALAKLAESRDQETGAHLERMREYARILAEELAQTDEFGEIVDGDYINLLHLTTPLHDIGKVAIPDSILLKPGRLTRQEFEVMKTHTTLGAKTLTEVATHHPNASYLEMARDIALTHHERVDGQGYPNGLRGDQIPLCGRITALADVYDALTSKRVYKDAYSHDVAKAITLRNSGSHFDPEIVQAFLRCESHFLDVKSHFEDFCLVH</sequence>
<dbReference type="PROSITE" id="PS50110">
    <property type="entry name" value="RESPONSE_REGULATORY"/>
    <property type="match status" value="1"/>
</dbReference>
<comment type="caution">
    <text evidence="4">The sequence shown here is derived from an EMBL/GenBank/DDBJ whole genome shotgun (WGS) entry which is preliminary data.</text>
</comment>
<dbReference type="Gene3D" id="3.40.50.2300">
    <property type="match status" value="1"/>
</dbReference>
<dbReference type="SMART" id="SM00471">
    <property type="entry name" value="HDc"/>
    <property type="match status" value="1"/>
</dbReference>
<dbReference type="Gene3D" id="6.10.250.690">
    <property type="match status" value="1"/>
</dbReference>
<name>A0A5C5W8A8_9PLAN</name>
<dbReference type="RefSeq" id="WP_146511519.1">
    <property type="nucleotide sequence ID" value="NZ_SIHI01000023.1"/>
</dbReference>
<evidence type="ECO:0000259" key="2">
    <source>
        <dbReference type="PROSITE" id="PS50110"/>
    </source>
</evidence>
<dbReference type="EMBL" id="SIHI01000023">
    <property type="protein sequence ID" value="TWT47128.1"/>
    <property type="molecule type" value="Genomic_DNA"/>
</dbReference>
<feature type="domain" description="HD-GYP" evidence="3">
    <location>
        <begin position="122"/>
        <end position="332"/>
    </location>
</feature>
<dbReference type="PANTHER" id="PTHR45228:SF5">
    <property type="entry name" value="CYCLIC DI-GMP PHOSPHODIESTERASE VC_1348-RELATED"/>
    <property type="match status" value="1"/>
</dbReference>